<evidence type="ECO:0000313" key="4">
    <source>
        <dbReference type="Proteomes" id="UP001227386"/>
    </source>
</evidence>
<sequence>MAINTKDWTAQIDRMPGAASFRASGTVEVSNSGITPKLVLSEKQDKSFDLRLDLVLEQSEEVSLQVITHKHVEYKVLGDSNVTGVSIFFEDELVHHIDEVIITH</sequence>
<dbReference type="OrthoDB" id="6896393at2"/>
<accession>A0A4P7PNS1</accession>
<name>A0A4P7PNS1_9PSED</name>
<evidence type="ECO:0000313" key="2">
    <source>
        <dbReference type="EMBL" id="WGO93440.1"/>
    </source>
</evidence>
<dbReference type="Proteomes" id="UP000296468">
    <property type="component" value="Chromosome"/>
</dbReference>
<dbReference type="EMBL" id="CP123771">
    <property type="protein sequence ID" value="WGO93440.1"/>
    <property type="molecule type" value="Genomic_DNA"/>
</dbReference>
<reference evidence="2" key="4">
    <citation type="submission" date="2023-04" db="EMBL/GenBank/DDBJ databases">
        <authorList>
            <person name="Charles T.C."/>
            <person name="Cheng J."/>
            <person name="Lynch M."/>
            <person name="Van Dyk A."/>
        </authorList>
    </citation>
    <scope>NUCLEOTIDE SEQUENCE</scope>
    <source>
        <strain evidence="2">YsS1</strain>
    </source>
</reference>
<proteinExistence type="predicted"/>
<protein>
    <submittedName>
        <fullName evidence="1">Uncharacterized protein</fullName>
    </submittedName>
</protein>
<organism evidence="1 3">
    <name type="scientific">Pseudomonas viciae</name>
    <dbReference type="NCBI Taxonomy" id="2505979"/>
    <lineage>
        <taxon>Bacteria</taxon>
        <taxon>Pseudomonadati</taxon>
        <taxon>Pseudomonadota</taxon>
        <taxon>Gammaproteobacteria</taxon>
        <taxon>Pseudomonadales</taxon>
        <taxon>Pseudomonadaceae</taxon>
        <taxon>Pseudomonas</taxon>
    </lineage>
</organism>
<reference evidence="2 4" key="1">
    <citation type="journal article" date="2012" name="Appl. Soil Ecol.">
        <title>Isolation and characterization of new plant growth-promoting bacterial endophytes.</title>
        <authorList>
            <person name="Rashid S."/>
            <person name="Charles T.C."/>
            <person name="Glick B.R."/>
        </authorList>
    </citation>
    <scope>NUCLEOTIDE SEQUENCE [LARGE SCALE GENOMIC DNA]</scope>
    <source>
        <strain evidence="2 4">YsS1</strain>
    </source>
</reference>
<dbReference type="KEGG" id="pvk:EPZ47_29610"/>
<dbReference type="RefSeq" id="WP_135847878.1">
    <property type="nucleotide sequence ID" value="NZ_CP035088.1"/>
</dbReference>
<dbReference type="Proteomes" id="UP001227386">
    <property type="component" value="Chromosome"/>
</dbReference>
<reference evidence="1" key="3">
    <citation type="submission" date="2019-01" db="EMBL/GenBank/DDBJ databases">
        <authorList>
            <person name="Zhang L."/>
        </authorList>
    </citation>
    <scope>NUCLEOTIDE SEQUENCE</scope>
    <source>
        <strain evidence="1">11K1</strain>
    </source>
</reference>
<gene>
    <name evidence="1" type="ORF">EPZ47_29610</name>
    <name evidence="2" type="ORF">QCD61_27820</name>
</gene>
<dbReference type="AlphaFoldDB" id="A0A4P7PNS1"/>
<evidence type="ECO:0000313" key="3">
    <source>
        <dbReference type="Proteomes" id="UP000296468"/>
    </source>
</evidence>
<evidence type="ECO:0000313" key="1">
    <source>
        <dbReference type="EMBL" id="QBZ92678.1"/>
    </source>
</evidence>
<reference evidence="1 3" key="2">
    <citation type="journal article" date="2019" name="Front. Microbiol.">
        <title>In silico and Genetic Analyses of Cyclic Lipopeptide Synthetic Gene Clusters in Pseudomonas sp. 11K1.</title>
        <authorList>
            <person name="Zhao H."/>
            <person name="Liu Y.P."/>
            <person name="Zhang L.Q."/>
        </authorList>
    </citation>
    <scope>NUCLEOTIDE SEQUENCE [LARGE SCALE GENOMIC DNA]</scope>
    <source>
        <strain evidence="1 3">11K1</strain>
    </source>
</reference>
<dbReference type="EMBL" id="CP035088">
    <property type="protein sequence ID" value="QBZ92678.1"/>
    <property type="molecule type" value="Genomic_DNA"/>
</dbReference>
<keyword evidence="4" id="KW-1185">Reference proteome</keyword>